<name>A0A3S5CUU6_9PLAT</name>
<comment type="caution">
    <text evidence="1">The sequence shown here is derived from an EMBL/GenBank/DDBJ whole genome shotgun (WGS) entry which is preliminary data.</text>
</comment>
<dbReference type="PANTHER" id="PTHR10480:SF12">
    <property type="entry name" value="UNC-13, ISOFORM E"/>
    <property type="match status" value="1"/>
</dbReference>
<dbReference type="OrthoDB" id="5831756at2759"/>
<sequence length="62" mass="6692">MTTKYNCPGVPAVLSILLANINAFYAHSTSTNSQTASERFAASNFGVSICLDDPLKMPNRLK</sequence>
<keyword evidence="2" id="KW-1185">Reference proteome</keyword>
<proteinExistence type="predicted"/>
<dbReference type="GO" id="GO:0005516">
    <property type="term" value="F:calmodulin binding"/>
    <property type="evidence" value="ECO:0007669"/>
    <property type="project" value="TreeGrafter"/>
</dbReference>
<dbReference type="GO" id="GO:0017075">
    <property type="term" value="F:syntaxin-1 binding"/>
    <property type="evidence" value="ECO:0007669"/>
    <property type="project" value="TreeGrafter"/>
</dbReference>
<gene>
    <name evidence="1" type="ORF">PXEA_LOCUS32977</name>
</gene>
<evidence type="ECO:0000313" key="2">
    <source>
        <dbReference type="Proteomes" id="UP000784294"/>
    </source>
</evidence>
<dbReference type="GO" id="GO:0007268">
    <property type="term" value="P:chemical synaptic transmission"/>
    <property type="evidence" value="ECO:0007669"/>
    <property type="project" value="InterPro"/>
</dbReference>
<dbReference type="GO" id="GO:0045202">
    <property type="term" value="C:synapse"/>
    <property type="evidence" value="ECO:0007669"/>
    <property type="project" value="GOC"/>
</dbReference>
<protein>
    <submittedName>
        <fullName evidence="1">Uncharacterized protein</fullName>
    </submittedName>
</protein>
<accession>A0A3S5CUU6</accession>
<dbReference type="GO" id="GO:0005886">
    <property type="term" value="C:plasma membrane"/>
    <property type="evidence" value="ECO:0007669"/>
    <property type="project" value="TreeGrafter"/>
</dbReference>
<dbReference type="AlphaFoldDB" id="A0A3S5CUU6"/>
<dbReference type="InterPro" id="IPR027080">
    <property type="entry name" value="Unc-13"/>
</dbReference>
<dbReference type="GO" id="GO:0019992">
    <property type="term" value="F:diacylglycerol binding"/>
    <property type="evidence" value="ECO:0007669"/>
    <property type="project" value="InterPro"/>
</dbReference>
<organism evidence="1 2">
    <name type="scientific">Protopolystoma xenopodis</name>
    <dbReference type="NCBI Taxonomy" id="117903"/>
    <lineage>
        <taxon>Eukaryota</taxon>
        <taxon>Metazoa</taxon>
        <taxon>Spiralia</taxon>
        <taxon>Lophotrochozoa</taxon>
        <taxon>Platyhelminthes</taxon>
        <taxon>Monogenea</taxon>
        <taxon>Polyopisthocotylea</taxon>
        <taxon>Polystomatidea</taxon>
        <taxon>Polystomatidae</taxon>
        <taxon>Protopolystoma</taxon>
    </lineage>
</organism>
<evidence type="ECO:0000313" key="1">
    <source>
        <dbReference type="EMBL" id="VEL39537.1"/>
    </source>
</evidence>
<reference evidence="1" key="1">
    <citation type="submission" date="2018-11" db="EMBL/GenBank/DDBJ databases">
        <authorList>
            <consortium name="Pathogen Informatics"/>
        </authorList>
    </citation>
    <scope>NUCLEOTIDE SEQUENCE</scope>
</reference>
<dbReference type="PANTHER" id="PTHR10480">
    <property type="entry name" value="PROTEIN UNC-13 HOMOLOG"/>
    <property type="match status" value="1"/>
</dbReference>
<dbReference type="Proteomes" id="UP000784294">
    <property type="component" value="Unassembled WGS sequence"/>
</dbReference>
<dbReference type="EMBL" id="CAAALY010261585">
    <property type="protein sequence ID" value="VEL39537.1"/>
    <property type="molecule type" value="Genomic_DNA"/>
</dbReference>